<dbReference type="Pfam" id="PF02674">
    <property type="entry name" value="Colicin_V"/>
    <property type="match status" value="1"/>
</dbReference>
<evidence type="ECO:0000313" key="8">
    <source>
        <dbReference type="EMBL" id="VAX17631.1"/>
    </source>
</evidence>
<organism evidence="8">
    <name type="scientific">hydrothermal vent metagenome</name>
    <dbReference type="NCBI Taxonomy" id="652676"/>
    <lineage>
        <taxon>unclassified sequences</taxon>
        <taxon>metagenomes</taxon>
        <taxon>ecological metagenomes</taxon>
    </lineage>
</organism>
<feature type="transmembrane region" description="Helical" evidence="7">
    <location>
        <begin position="29"/>
        <end position="46"/>
    </location>
</feature>
<feature type="coiled-coil region" evidence="5">
    <location>
        <begin position="169"/>
        <end position="196"/>
    </location>
</feature>
<proteinExistence type="predicted"/>
<keyword evidence="3 7" id="KW-1133">Transmembrane helix</keyword>
<keyword evidence="4 7" id="KW-0472">Membrane</keyword>
<evidence type="ECO:0000256" key="3">
    <source>
        <dbReference type="ARBA" id="ARBA00022989"/>
    </source>
</evidence>
<keyword evidence="2 7" id="KW-0812">Transmembrane</keyword>
<feature type="transmembrane region" description="Helical" evidence="7">
    <location>
        <begin position="98"/>
        <end position="125"/>
    </location>
</feature>
<evidence type="ECO:0000256" key="1">
    <source>
        <dbReference type="ARBA" id="ARBA00004141"/>
    </source>
</evidence>
<gene>
    <name evidence="8" type="ORF">MNBD_NITROSPINAE03-1736</name>
</gene>
<dbReference type="PANTHER" id="PTHR36926:SF1">
    <property type="entry name" value="COLICIN V PRODUCTION PROTEIN"/>
    <property type="match status" value="1"/>
</dbReference>
<comment type="subcellular location">
    <subcellularLocation>
        <location evidence="1">Membrane</location>
        <topology evidence="1">Multi-pass membrane protein</topology>
    </subcellularLocation>
</comment>
<dbReference type="EMBL" id="UOGB01000090">
    <property type="protein sequence ID" value="VAX17631.1"/>
    <property type="molecule type" value="Genomic_DNA"/>
</dbReference>
<feature type="transmembrane region" description="Helical" evidence="7">
    <location>
        <begin position="6"/>
        <end position="22"/>
    </location>
</feature>
<dbReference type="InterPro" id="IPR052719">
    <property type="entry name" value="CvpA-like"/>
</dbReference>
<sequence length="265" mass="29142">MIHWFDIFVVVFLVTSIVWSYFRGLAKEVFSIASIVIGYLMASTYYDDAEPWVEWLISNKSTREIVAFTLLFFVTIISVALLGFFLRRILPLPRGLGAVNRIAGAGVGFIKGGVILSVIAFPLALIPGLQDDLIKESSAAVALVGISGVMLEKLAPNLAESINDSGYLKKRQTTAIEKARKQLDKIVKEVEEVKDKAVGATMKAGEFAEKTVDEIKDTTGKLKDKAVDVTKKITSNNEENENPDSGITEADGKELDQLIEEREKN</sequence>
<dbReference type="GO" id="GO:0009403">
    <property type="term" value="P:toxin biosynthetic process"/>
    <property type="evidence" value="ECO:0007669"/>
    <property type="project" value="InterPro"/>
</dbReference>
<evidence type="ECO:0000256" key="5">
    <source>
        <dbReference type="SAM" id="Coils"/>
    </source>
</evidence>
<keyword evidence="5" id="KW-0175">Coiled coil</keyword>
<name>A0A3B1BSW9_9ZZZZ</name>
<accession>A0A3B1BSW9</accession>
<dbReference type="InterPro" id="IPR003825">
    <property type="entry name" value="Colicin-V_CvpA"/>
</dbReference>
<dbReference type="PANTHER" id="PTHR36926">
    <property type="entry name" value="COLICIN V PRODUCTION PROTEIN"/>
    <property type="match status" value="1"/>
</dbReference>
<evidence type="ECO:0000256" key="6">
    <source>
        <dbReference type="SAM" id="MobiDB-lite"/>
    </source>
</evidence>
<protein>
    <recommendedName>
        <fullName evidence="9">Colicin V production protein</fullName>
    </recommendedName>
</protein>
<evidence type="ECO:0000256" key="2">
    <source>
        <dbReference type="ARBA" id="ARBA00022692"/>
    </source>
</evidence>
<evidence type="ECO:0008006" key="9">
    <source>
        <dbReference type="Google" id="ProtNLM"/>
    </source>
</evidence>
<evidence type="ECO:0000256" key="4">
    <source>
        <dbReference type="ARBA" id="ARBA00023136"/>
    </source>
</evidence>
<dbReference type="GO" id="GO:0016020">
    <property type="term" value="C:membrane"/>
    <property type="evidence" value="ECO:0007669"/>
    <property type="project" value="UniProtKB-SubCell"/>
</dbReference>
<feature type="region of interest" description="Disordered" evidence="6">
    <location>
        <begin position="233"/>
        <end position="265"/>
    </location>
</feature>
<feature type="compositionally biased region" description="Basic and acidic residues" evidence="6">
    <location>
        <begin position="250"/>
        <end position="265"/>
    </location>
</feature>
<dbReference type="AlphaFoldDB" id="A0A3B1BSW9"/>
<evidence type="ECO:0000256" key="7">
    <source>
        <dbReference type="SAM" id="Phobius"/>
    </source>
</evidence>
<feature type="transmembrane region" description="Helical" evidence="7">
    <location>
        <begin position="66"/>
        <end position="86"/>
    </location>
</feature>
<reference evidence="8" key="1">
    <citation type="submission" date="2018-06" db="EMBL/GenBank/DDBJ databases">
        <authorList>
            <person name="Zhirakovskaya E."/>
        </authorList>
    </citation>
    <scope>NUCLEOTIDE SEQUENCE</scope>
</reference>